<comment type="cofactor">
    <cofactor evidence="1">
        <name>FAD</name>
        <dbReference type="ChEBI" id="CHEBI:57692"/>
    </cofactor>
</comment>
<feature type="region of interest" description="Disordered" evidence="7">
    <location>
        <begin position="1"/>
        <end position="20"/>
    </location>
</feature>
<evidence type="ECO:0000256" key="3">
    <source>
        <dbReference type="ARBA" id="ARBA00006743"/>
    </source>
</evidence>
<dbReference type="GO" id="GO:0071949">
    <property type="term" value="F:FAD binding"/>
    <property type="evidence" value="ECO:0007669"/>
    <property type="project" value="TreeGrafter"/>
</dbReference>
<dbReference type="EMBL" id="QXFX01001141">
    <property type="protein sequence ID" value="KAE9095880.1"/>
    <property type="molecule type" value="Genomic_DNA"/>
</dbReference>
<organism evidence="8 9">
    <name type="scientific">Phytophthora fragariae</name>
    <dbReference type="NCBI Taxonomy" id="53985"/>
    <lineage>
        <taxon>Eukaryota</taxon>
        <taxon>Sar</taxon>
        <taxon>Stramenopiles</taxon>
        <taxon>Oomycota</taxon>
        <taxon>Peronosporomycetes</taxon>
        <taxon>Peronosporales</taxon>
        <taxon>Peronosporaceae</taxon>
        <taxon>Phytophthora</taxon>
    </lineage>
</organism>
<evidence type="ECO:0000256" key="5">
    <source>
        <dbReference type="ARBA" id="ARBA00022827"/>
    </source>
</evidence>
<feature type="region of interest" description="Disordered" evidence="7">
    <location>
        <begin position="207"/>
        <end position="232"/>
    </location>
</feature>
<sequence>MSTPTSPALASKGESEQQLHTQAAISGEELYLQELTEALVVPAVQITTRSLENSSSPVPSTSSEDECSPDPESPVEHAEEELERGEIHDNRDPSNDTELVDDGEPTTDVVVKFSGVHKAEATEAQADETPAPPLQPPVVEISTSRTSQLPGEGQRCNRHMDPPQTLDTCDSRLLPNDSLATSVSAFIKWEEAAALEAFPLAVVPSNHPHTREKGSKMPRVSSIHVTKQKERHEEADELAATKFVLDDSTVWTGLSTEDVNEALTLHGKALAMAKLMNCRRERLERVKATRRGCCSGCTWCRVQNEFQLDVLLHLTCHLPTEQLKRALGLQRLKAKQDAGADFIITQFFFDVDNMIHWIADCKDAGITILPGYLSIQNYSSLCKFTSWCKTRVPESVLAALDTIKNDDAAVRRYGTQLAAETCQRLLAAGVNSLHFYTMNLPRP</sequence>
<keyword evidence="4" id="KW-0285">Flavoprotein</keyword>
<evidence type="ECO:0000313" key="8">
    <source>
        <dbReference type="EMBL" id="KAE9095880.1"/>
    </source>
</evidence>
<dbReference type="SUPFAM" id="SSF51730">
    <property type="entry name" value="FAD-linked oxidoreductase"/>
    <property type="match status" value="1"/>
</dbReference>
<comment type="pathway">
    <text evidence="2">One-carbon metabolism; tetrahydrofolate interconversion.</text>
</comment>
<dbReference type="GO" id="GO:0005829">
    <property type="term" value="C:cytosol"/>
    <property type="evidence" value="ECO:0007669"/>
    <property type="project" value="TreeGrafter"/>
</dbReference>
<evidence type="ECO:0000313" key="9">
    <source>
        <dbReference type="Proteomes" id="UP000488956"/>
    </source>
</evidence>
<feature type="region of interest" description="Disordered" evidence="7">
    <location>
        <begin position="49"/>
        <end position="105"/>
    </location>
</feature>
<dbReference type="UniPathway" id="UPA00193"/>
<evidence type="ECO:0000256" key="2">
    <source>
        <dbReference type="ARBA" id="ARBA00004777"/>
    </source>
</evidence>
<dbReference type="Pfam" id="PF02219">
    <property type="entry name" value="MTHFR"/>
    <property type="match status" value="1"/>
</dbReference>
<protein>
    <submittedName>
        <fullName evidence="8">Uncharacterized protein</fullName>
    </submittedName>
</protein>
<dbReference type="InterPro" id="IPR029041">
    <property type="entry name" value="FAD-linked_oxidoreductase-like"/>
</dbReference>
<comment type="caution">
    <text evidence="8">The sequence shown here is derived from an EMBL/GenBank/DDBJ whole genome shotgun (WGS) entry which is preliminary data.</text>
</comment>
<reference evidence="8 9" key="1">
    <citation type="submission" date="2018-09" db="EMBL/GenBank/DDBJ databases">
        <title>Genomic investigation of the strawberry pathogen Phytophthora fragariae indicates pathogenicity is determined by transcriptional variation in three key races.</title>
        <authorList>
            <person name="Adams T.M."/>
            <person name="Armitage A.D."/>
            <person name="Sobczyk M.K."/>
            <person name="Bates H.J."/>
            <person name="Dunwell J.M."/>
            <person name="Nellist C.F."/>
            <person name="Harrison R.J."/>
        </authorList>
    </citation>
    <scope>NUCLEOTIDE SEQUENCE [LARGE SCALE GENOMIC DNA]</scope>
    <source>
        <strain evidence="8 9">ONT-3</strain>
    </source>
</reference>
<dbReference type="Proteomes" id="UP000488956">
    <property type="component" value="Unassembled WGS sequence"/>
</dbReference>
<dbReference type="GO" id="GO:0035999">
    <property type="term" value="P:tetrahydrofolate interconversion"/>
    <property type="evidence" value="ECO:0007669"/>
    <property type="project" value="UniProtKB-UniPathway"/>
</dbReference>
<dbReference type="PANTHER" id="PTHR45754">
    <property type="entry name" value="METHYLENETETRAHYDROFOLATE REDUCTASE"/>
    <property type="match status" value="1"/>
</dbReference>
<keyword evidence="6" id="KW-0560">Oxidoreductase</keyword>
<comment type="similarity">
    <text evidence="3">Belongs to the methylenetetrahydrofolate reductase family.</text>
</comment>
<feature type="compositionally biased region" description="Basic and acidic residues" evidence="7">
    <location>
        <begin position="84"/>
        <end position="94"/>
    </location>
</feature>
<name>A0A6G0KR90_9STRA</name>
<keyword evidence="5" id="KW-0274">FAD</keyword>
<gene>
    <name evidence="8" type="ORF">PF010_g16544</name>
</gene>
<dbReference type="AlphaFoldDB" id="A0A6G0KR90"/>
<evidence type="ECO:0000256" key="1">
    <source>
        <dbReference type="ARBA" id="ARBA00001974"/>
    </source>
</evidence>
<feature type="region of interest" description="Disordered" evidence="7">
    <location>
        <begin position="144"/>
        <end position="170"/>
    </location>
</feature>
<dbReference type="InterPro" id="IPR003171">
    <property type="entry name" value="Mehydrof_redctse-like"/>
</dbReference>
<accession>A0A6G0KR90</accession>
<dbReference type="Gene3D" id="3.20.20.220">
    <property type="match status" value="1"/>
</dbReference>
<evidence type="ECO:0000256" key="4">
    <source>
        <dbReference type="ARBA" id="ARBA00022630"/>
    </source>
</evidence>
<evidence type="ECO:0000256" key="7">
    <source>
        <dbReference type="SAM" id="MobiDB-lite"/>
    </source>
</evidence>
<dbReference type="PANTHER" id="PTHR45754:SF3">
    <property type="entry name" value="METHYLENETETRAHYDROFOLATE REDUCTASE (NADPH)"/>
    <property type="match status" value="1"/>
</dbReference>
<dbReference type="GO" id="GO:0004489">
    <property type="term" value="F:methylenetetrahydrofolate reductase [NAD(P)H] activity"/>
    <property type="evidence" value="ECO:0007669"/>
    <property type="project" value="InterPro"/>
</dbReference>
<dbReference type="GO" id="GO:0009086">
    <property type="term" value="P:methionine biosynthetic process"/>
    <property type="evidence" value="ECO:0007669"/>
    <property type="project" value="TreeGrafter"/>
</dbReference>
<evidence type="ECO:0000256" key="6">
    <source>
        <dbReference type="ARBA" id="ARBA00023002"/>
    </source>
</evidence>
<proteinExistence type="inferred from homology"/>